<evidence type="ECO:0000313" key="4">
    <source>
        <dbReference type="RefSeq" id="XP_014679671.1"/>
    </source>
</evidence>
<dbReference type="GeneID" id="106819571"/>
<dbReference type="Gene3D" id="3.20.180.20">
    <property type="entry name" value="Dynein heavy chain, N-terminal domain 2"/>
    <property type="match status" value="1"/>
</dbReference>
<dbReference type="Gene3D" id="1.10.287.2620">
    <property type="match status" value="1"/>
</dbReference>
<reference evidence="4" key="1">
    <citation type="submission" date="2025-08" db="UniProtKB">
        <authorList>
            <consortium name="RefSeq"/>
        </authorList>
    </citation>
    <scope>IDENTIFICATION</scope>
</reference>
<evidence type="ECO:0000259" key="2">
    <source>
        <dbReference type="SMART" id="SM00382"/>
    </source>
</evidence>
<dbReference type="Gene3D" id="3.40.50.300">
    <property type="entry name" value="P-loop containing nucleotide triphosphate hydrolases"/>
    <property type="match status" value="2"/>
</dbReference>
<dbReference type="InterPro" id="IPR013602">
    <property type="entry name" value="Dynein_heavy_linker"/>
</dbReference>
<dbReference type="InterPro" id="IPR035699">
    <property type="entry name" value="AAA_6"/>
</dbReference>
<dbReference type="PANTHER" id="PTHR46532:SF4">
    <property type="entry name" value="AAA+ ATPASE DOMAIN-CONTAINING PROTEIN"/>
    <property type="match status" value="1"/>
</dbReference>
<dbReference type="InterPro" id="IPR027417">
    <property type="entry name" value="P-loop_NTPase"/>
</dbReference>
<dbReference type="Gene3D" id="1.10.472.130">
    <property type="match status" value="1"/>
</dbReference>
<protein>
    <submittedName>
        <fullName evidence="4">Dynein heavy chain 5, axonemal-like</fullName>
    </submittedName>
</protein>
<name>A0ABM1F5F0_PRICU</name>
<evidence type="ECO:0000313" key="3">
    <source>
        <dbReference type="Proteomes" id="UP000695022"/>
    </source>
</evidence>
<dbReference type="InterPro" id="IPR026983">
    <property type="entry name" value="DHC"/>
</dbReference>
<dbReference type="Pfam" id="PF12774">
    <property type="entry name" value="AAA_6"/>
    <property type="match status" value="1"/>
</dbReference>
<evidence type="ECO:0000256" key="1">
    <source>
        <dbReference type="ARBA" id="ARBA00008887"/>
    </source>
</evidence>
<dbReference type="InterPro" id="IPR042228">
    <property type="entry name" value="Dynein_linker_3"/>
</dbReference>
<dbReference type="Proteomes" id="UP000695022">
    <property type="component" value="Unplaced"/>
</dbReference>
<dbReference type="Pfam" id="PF17852">
    <property type="entry name" value="Dynein_AAA_lid"/>
    <property type="match status" value="1"/>
</dbReference>
<dbReference type="InterPro" id="IPR003593">
    <property type="entry name" value="AAA+_ATPase"/>
</dbReference>
<dbReference type="SMART" id="SM00382">
    <property type="entry name" value="AAA"/>
    <property type="match status" value="2"/>
</dbReference>
<dbReference type="Gene3D" id="1.10.8.710">
    <property type="match status" value="1"/>
</dbReference>
<dbReference type="RefSeq" id="XP_014679671.1">
    <property type="nucleotide sequence ID" value="XM_014824185.1"/>
</dbReference>
<dbReference type="InterPro" id="IPR043157">
    <property type="entry name" value="Dynein_AAA1S"/>
</dbReference>
<dbReference type="Pfam" id="PF08393">
    <property type="entry name" value="DHC_N2"/>
    <property type="match status" value="1"/>
</dbReference>
<dbReference type="Gene3D" id="1.20.140.100">
    <property type="entry name" value="Dynein heavy chain, N-terminal domain 2"/>
    <property type="match status" value="1"/>
</dbReference>
<organism evidence="3 4">
    <name type="scientific">Priapulus caudatus</name>
    <name type="common">Priapulid worm</name>
    <dbReference type="NCBI Taxonomy" id="37621"/>
    <lineage>
        <taxon>Eukaryota</taxon>
        <taxon>Metazoa</taxon>
        <taxon>Ecdysozoa</taxon>
        <taxon>Scalidophora</taxon>
        <taxon>Priapulida</taxon>
        <taxon>Priapulimorpha</taxon>
        <taxon>Priapulimorphida</taxon>
        <taxon>Priapulidae</taxon>
        <taxon>Priapulus</taxon>
    </lineage>
</organism>
<sequence>MLGKSQLSVARGDAADNVDSLRYGWRLLLTHAYRLQCDLISMQPAFKRELFGNVKRFTTDCETFYVEYEREGPMVTGLQPSDAADRLIIFQSRFDALWRQYDAYTEGQHLFGMPVAEQPNLARARSELLLLQRLYALYADALAKVARFRDLHWTEVKVDVIAEQLQELQNRCRKLPLALKQWPAFLTLKRTVDDFMETLPLLELMSGLVLKPRHWEQIWQITGHRFDVNSSDCTLRSILYAPLLQHKEDIEDICIAADKERDIEAKLKQVVADWQGQDLELSMFKNRGELLLKGDTTMDIVSQMEDSLMVLGSLLSNRYNTHYRKAIQTWVRDLSNSIEVINTWLTVQNLWLYLEAVFIGGDIARQLPKEAHRFNGIDRSWQKIMQKAREVRRVVECCSCDEMLLLPHILEQLETCQKSLTGYLESKRALFPRFFFVSDPTLLEILGQASNSHNIQRHLLSVFDNTQTVEFHRKDYDRILAIVSSEGETIELERPVKAQGPIEEWLMSLLQVAQQSLHGVIRAAADAVNDKDFNLMQFLQHFPAQVGLLGIQMIWTRDSEAALRKARTDKKAMPLTNQSFLGMLNALIGRTTAELSRAERTKFETLITIHVHQRDIFDDLCRMGVKSTADFEWLKQSRFYFNEDADCTLISITNVNFTYQNEFLGCTERLVITPLTDRCYITLAQAVGMSMGGAPAGPAGTGKTESVKDMGRCLGKYVVVFNCSDQMDYRGLGRIFKGLAQSGAWGCFDEFNRIELPVLSVAAQQIAVVLTGKKEHQKQLVFTDGSTTAVNPEFGIFITMNPGYAGRQELPENLKVQFRTVAMMVPDRQIIIRVKLASVGFMDNVVLARKFYTLYRLCEEQLSKQVHYDFGLRNILSVLRTLGAVKRSNQSDSEATVVMRVLRDMNLSKLIDEDEPLFLSLIADLFPGIVLDSAGYPELEAAIATVIEQSGLIHHTPWMLKLKQLYETQKVRHGMMVLGPSGTGKTSCIHTLMTAMTACGQPHREMRMNPKAITAPQMFGRLDVATNDWTDGIFSALWRKTHQLKKDEHVWIVLDGPVDAIWIENLNSVLDDNKTLTLANGDRIPMSPACKIIFEVDNIDNASPATVSRNGMVYMSSSALDWKPLLQAWLLRRNAVEAECLRELFHASFSEILLYAMQNLQYRMTVLQCNIVNQVLTLLEGLLPRASPAVGHLAKLYVFSIMWSVGAFLELDDKRKLSAFLRSGNLNLDIPDTPPGSDDTMFDYLVDAQ</sequence>
<feature type="non-terminal residue" evidence="4">
    <location>
        <position position="1249"/>
    </location>
</feature>
<dbReference type="InterPro" id="IPR041466">
    <property type="entry name" value="Dynein_AAA5_ext"/>
</dbReference>
<gene>
    <name evidence="4" type="primary">LOC106819571</name>
</gene>
<feature type="domain" description="AAA+ ATPase" evidence="2">
    <location>
        <begin position="971"/>
        <end position="1100"/>
    </location>
</feature>
<comment type="similarity">
    <text evidence="1">Belongs to the dynein heavy chain family.</text>
</comment>
<dbReference type="PANTHER" id="PTHR46532">
    <property type="entry name" value="MALE FERTILITY FACTOR KL5"/>
    <property type="match status" value="1"/>
</dbReference>
<proteinExistence type="inferred from homology"/>
<dbReference type="SUPFAM" id="SSF52540">
    <property type="entry name" value="P-loop containing nucleoside triphosphate hydrolases"/>
    <property type="match status" value="2"/>
</dbReference>
<accession>A0ABM1F5F0</accession>
<feature type="domain" description="AAA+ ATPase" evidence="2">
    <location>
        <begin position="692"/>
        <end position="836"/>
    </location>
</feature>
<dbReference type="Gene3D" id="1.20.58.1120">
    <property type="match status" value="1"/>
</dbReference>
<keyword evidence="3" id="KW-1185">Reference proteome</keyword>
<dbReference type="InterPro" id="IPR042222">
    <property type="entry name" value="Dynein_2_N"/>
</dbReference>